<feature type="transmembrane region" description="Helical" evidence="7">
    <location>
        <begin position="65"/>
        <end position="90"/>
    </location>
</feature>
<comment type="subcellular location">
    <subcellularLocation>
        <location evidence="1 7">Cell membrane</location>
        <topology evidence="1 7">Multi-pass membrane protein</topology>
    </subcellularLocation>
</comment>
<evidence type="ECO:0000256" key="5">
    <source>
        <dbReference type="ARBA" id="ARBA00022989"/>
    </source>
</evidence>
<evidence type="ECO:0000256" key="4">
    <source>
        <dbReference type="ARBA" id="ARBA00022692"/>
    </source>
</evidence>
<dbReference type="CDD" id="cd06261">
    <property type="entry name" value="TM_PBP2"/>
    <property type="match status" value="1"/>
</dbReference>
<keyword evidence="3" id="KW-1003">Cell membrane</keyword>
<feature type="transmembrane region" description="Helical" evidence="7">
    <location>
        <begin position="159"/>
        <end position="178"/>
    </location>
</feature>
<accession>A0A3S5CP80</accession>
<keyword evidence="5 7" id="KW-1133">Transmembrane helix</keyword>
<evidence type="ECO:0000313" key="11">
    <source>
        <dbReference type="Proteomes" id="UP000288603"/>
    </source>
</evidence>
<comment type="similarity">
    <text evidence="7">Belongs to the binding-protein-dependent transport system permease family.</text>
</comment>
<feature type="region of interest" description="Disordered" evidence="8">
    <location>
        <begin position="1"/>
        <end position="57"/>
    </location>
</feature>
<dbReference type="Proteomes" id="UP000288603">
    <property type="component" value="Unassembled WGS sequence"/>
</dbReference>
<dbReference type="PROSITE" id="PS50928">
    <property type="entry name" value="ABC_TM1"/>
    <property type="match status" value="1"/>
</dbReference>
<dbReference type="PANTHER" id="PTHR30193:SF45">
    <property type="entry name" value="ABC TRANSPORTER PERMEASE PROTEIN"/>
    <property type="match status" value="1"/>
</dbReference>
<dbReference type="GO" id="GO:0055085">
    <property type="term" value="P:transmembrane transport"/>
    <property type="evidence" value="ECO:0007669"/>
    <property type="project" value="InterPro"/>
</dbReference>
<feature type="transmembrane region" description="Helical" evidence="7">
    <location>
        <begin position="254"/>
        <end position="277"/>
    </location>
</feature>
<evidence type="ECO:0000259" key="9">
    <source>
        <dbReference type="PROSITE" id="PS50928"/>
    </source>
</evidence>
<feature type="transmembrane region" description="Helical" evidence="7">
    <location>
        <begin position="210"/>
        <end position="234"/>
    </location>
</feature>
<evidence type="ECO:0000256" key="3">
    <source>
        <dbReference type="ARBA" id="ARBA00022475"/>
    </source>
</evidence>
<protein>
    <submittedName>
        <fullName evidence="10">Sugar ABC transporter permease</fullName>
    </submittedName>
</protein>
<name>A0A3S5CP80_9MICO</name>
<evidence type="ECO:0000256" key="8">
    <source>
        <dbReference type="SAM" id="MobiDB-lite"/>
    </source>
</evidence>
<dbReference type="InterPro" id="IPR000515">
    <property type="entry name" value="MetI-like"/>
</dbReference>
<keyword evidence="4 7" id="KW-0812">Transmembrane</keyword>
<evidence type="ECO:0000313" key="10">
    <source>
        <dbReference type="EMBL" id="RWZ68172.1"/>
    </source>
</evidence>
<dbReference type="Gene3D" id="1.10.3720.10">
    <property type="entry name" value="MetI-like"/>
    <property type="match status" value="1"/>
</dbReference>
<evidence type="ECO:0000256" key="7">
    <source>
        <dbReference type="RuleBase" id="RU363032"/>
    </source>
</evidence>
<dbReference type="PANTHER" id="PTHR30193">
    <property type="entry name" value="ABC TRANSPORTER PERMEASE PROTEIN"/>
    <property type="match status" value="1"/>
</dbReference>
<evidence type="ECO:0000256" key="2">
    <source>
        <dbReference type="ARBA" id="ARBA00022448"/>
    </source>
</evidence>
<feature type="compositionally biased region" description="Low complexity" evidence="8">
    <location>
        <begin position="8"/>
        <end position="19"/>
    </location>
</feature>
<dbReference type="EMBL" id="RZNC01000001">
    <property type="protein sequence ID" value="RWZ68172.1"/>
    <property type="molecule type" value="Genomic_DNA"/>
</dbReference>
<comment type="caution">
    <text evidence="10">The sequence shown here is derived from an EMBL/GenBank/DDBJ whole genome shotgun (WGS) entry which is preliminary data.</text>
</comment>
<dbReference type="GO" id="GO:0005886">
    <property type="term" value="C:plasma membrane"/>
    <property type="evidence" value="ECO:0007669"/>
    <property type="project" value="UniProtKB-SubCell"/>
</dbReference>
<feature type="transmembrane region" description="Helical" evidence="7">
    <location>
        <begin position="284"/>
        <end position="305"/>
    </location>
</feature>
<sequence>MGRPPRVTASTTRDAAASSKRPHPSPEPVDPSTGSGNDQPRQERGARTDRKATRPRPRTTWTRRVFVAPAVLSLVVLGGYPLVFIALAAFTESSLGRPFQEFVGAATFESVLADGDATASLLRGVVYALLVAVVSVALGVATAVALWRSVRAGAVVRTLLLLPMITPPVVVGVLWKLVFTPSGGLVDTVLGAVIPGGATFSVLSHPVFAFLGVALADVWEWTPLIVLLVFAALIGQDAAITEAASLDGAHGFRLFRSITLPAIAGTVAAAFLIRLVLAFKVFDLVYVMTSGGPGQATTLPAYVIWQAALQQFDVGRAAAVTLLLAVVVTLVTLPVVAVTRRLHND</sequence>
<organism evidence="10 11">
    <name type="scientific">Labedella populi</name>
    <dbReference type="NCBI Taxonomy" id="2498850"/>
    <lineage>
        <taxon>Bacteria</taxon>
        <taxon>Bacillati</taxon>
        <taxon>Actinomycetota</taxon>
        <taxon>Actinomycetes</taxon>
        <taxon>Micrococcales</taxon>
        <taxon>Microbacteriaceae</taxon>
        <taxon>Labedella</taxon>
    </lineage>
</organism>
<gene>
    <name evidence="10" type="ORF">ELQ92_02745</name>
</gene>
<feature type="domain" description="ABC transmembrane type-1" evidence="9">
    <location>
        <begin position="121"/>
        <end position="335"/>
    </location>
</feature>
<evidence type="ECO:0000256" key="1">
    <source>
        <dbReference type="ARBA" id="ARBA00004651"/>
    </source>
</evidence>
<feature type="compositionally biased region" description="Basic and acidic residues" evidence="8">
    <location>
        <begin position="40"/>
        <end position="52"/>
    </location>
</feature>
<feature type="transmembrane region" description="Helical" evidence="7">
    <location>
        <begin position="125"/>
        <end position="147"/>
    </location>
</feature>
<dbReference type="SUPFAM" id="SSF161098">
    <property type="entry name" value="MetI-like"/>
    <property type="match status" value="1"/>
</dbReference>
<keyword evidence="6 7" id="KW-0472">Membrane</keyword>
<keyword evidence="2 7" id="KW-0813">Transport</keyword>
<dbReference type="InterPro" id="IPR051393">
    <property type="entry name" value="ABC_transporter_permease"/>
</dbReference>
<feature type="transmembrane region" description="Helical" evidence="7">
    <location>
        <begin position="184"/>
        <end position="203"/>
    </location>
</feature>
<dbReference type="OrthoDB" id="9805974at2"/>
<reference evidence="10 11" key="1">
    <citation type="submission" date="2018-12" db="EMBL/GenBank/DDBJ databases">
        <authorList>
            <person name="Li F."/>
        </authorList>
    </citation>
    <scope>NUCLEOTIDE SEQUENCE [LARGE SCALE GENOMIC DNA]</scope>
    <source>
        <strain evidence="10 11">8H24J-4-2</strain>
    </source>
</reference>
<keyword evidence="11" id="KW-1185">Reference proteome</keyword>
<evidence type="ECO:0000256" key="6">
    <source>
        <dbReference type="ARBA" id="ARBA00023136"/>
    </source>
</evidence>
<dbReference type="Pfam" id="PF00528">
    <property type="entry name" value="BPD_transp_1"/>
    <property type="match status" value="1"/>
</dbReference>
<dbReference type="AlphaFoldDB" id="A0A3S5CP80"/>
<feature type="transmembrane region" description="Helical" evidence="7">
    <location>
        <begin position="317"/>
        <end position="339"/>
    </location>
</feature>
<dbReference type="InterPro" id="IPR035906">
    <property type="entry name" value="MetI-like_sf"/>
</dbReference>
<proteinExistence type="inferred from homology"/>